<feature type="domain" description="Sulfatase N-terminal" evidence="2">
    <location>
        <begin position="34"/>
        <end position="382"/>
    </location>
</feature>
<dbReference type="Proteomes" id="UP000317178">
    <property type="component" value="Chromosome"/>
</dbReference>
<evidence type="ECO:0000256" key="1">
    <source>
        <dbReference type="SAM" id="SignalP"/>
    </source>
</evidence>
<dbReference type="PANTHER" id="PTHR43751:SF3">
    <property type="entry name" value="SULFATASE N-TERMINAL DOMAIN-CONTAINING PROTEIN"/>
    <property type="match status" value="1"/>
</dbReference>
<dbReference type="CDD" id="cd16145">
    <property type="entry name" value="ARS_like"/>
    <property type="match status" value="1"/>
</dbReference>
<dbReference type="EMBL" id="CP036281">
    <property type="protein sequence ID" value="QDU78341.1"/>
    <property type="molecule type" value="Genomic_DNA"/>
</dbReference>
<organism evidence="3 4">
    <name type="scientific">Polystyrenella longa</name>
    <dbReference type="NCBI Taxonomy" id="2528007"/>
    <lineage>
        <taxon>Bacteria</taxon>
        <taxon>Pseudomonadati</taxon>
        <taxon>Planctomycetota</taxon>
        <taxon>Planctomycetia</taxon>
        <taxon>Planctomycetales</taxon>
        <taxon>Planctomycetaceae</taxon>
        <taxon>Polystyrenella</taxon>
    </lineage>
</organism>
<keyword evidence="4" id="KW-1185">Reference proteome</keyword>
<dbReference type="InterPro" id="IPR017850">
    <property type="entry name" value="Alkaline_phosphatase_core_sf"/>
</dbReference>
<keyword evidence="3" id="KW-0378">Hydrolase</keyword>
<evidence type="ECO:0000313" key="4">
    <source>
        <dbReference type="Proteomes" id="UP000317178"/>
    </source>
</evidence>
<feature type="chain" id="PRO_5022206822" evidence="1">
    <location>
        <begin position="26"/>
        <end position="493"/>
    </location>
</feature>
<name>A0A518CGI6_9PLAN</name>
<dbReference type="EC" id="3.1.6.1" evidence="3"/>
<dbReference type="RefSeq" id="WP_144992006.1">
    <property type="nucleotide sequence ID" value="NZ_CP036281.1"/>
</dbReference>
<sequence length="493" mass="55918" precursor="true">MRILFRTLLLLVLILPVVSSDSLQSAEKQHAEKPNVIFIMADDLGYGDLGCYGQQVIQTPNIDKLAKEGMLFEQYYSGSTVCAPSRCVLMTGLHTGHCHIRGNVGIKKVSDEVTEKEVLDFIRTDTRLNLPPEEKTVAEVLKEAGYQTGLFGKWGLGQENSTGLPTRQGFDEFFGYLDQKHAHNYYPTFLIHNEERVPLKNIVPNEDITGAGKSSNKVEYSHDLIVDRMLQFVDEHHSEPFFLYWADTIPHANNEARDEGMEVPDFGPYADKDWSAAEKGFAAMVTRLDTHVGELMKKLRELRIDDNTIVFFTSDNGPHKEGGRDADFFDSNGPLRGIKRALYDGGIRVPMLVRWPRKIKAGSRSDYIGYFADFLPTAAELTAVTTPEDLDGISIVPELTGHSESQPQHEYLYWEFYEQGSRQAVRFGDYKAIVEPMYSDNMEIYNVTKDIAEQHNLAIHQPELVKRAKSYIKEAHTPSPVWTVPKPRRNKNR</sequence>
<dbReference type="GO" id="GO:0004065">
    <property type="term" value="F:arylsulfatase activity"/>
    <property type="evidence" value="ECO:0007669"/>
    <property type="project" value="UniProtKB-EC"/>
</dbReference>
<dbReference type="SUPFAM" id="SSF53649">
    <property type="entry name" value="Alkaline phosphatase-like"/>
    <property type="match status" value="1"/>
</dbReference>
<accession>A0A518CGI6</accession>
<dbReference type="AlphaFoldDB" id="A0A518CGI6"/>
<dbReference type="Gene3D" id="3.40.720.10">
    <property type="entry name" value="Alkaline Phosphatase, subunit A"/>
    <property type="match status" value="1"/>
</dbReference>
<evidence type="ECO:0000259" key="2">
    <source>
        <dbReference type="Pfam" id="PF00884"/>
    </source>
</evidence>
<dbReference type="Pfam" id="PF00884">
    <property type="entry name" value="Sulfatase"/>
    <property type="match status" value="1"/>
</dbReference>
<dbReference type="Gene3D" id="3.30.1120.10">
    <property type="match status" value="1"/>
</dbReference>
<dbReference type="OrthoDB" id="9783154at2"/>
<feature type="signal peptide" evidence="1">
    <location>
        <begin position="1"/>
        <end position="25"/>
    </location>
</feature>
<gene>
    <name evidence="3" type="primary">atsA_1</name>
    <name evidence="3" type="ORF">Pla110_00420</name>
</gene>
<dbReference type="InterPro" id="IPR052701">
    <property type="entry name" value="GAG_Ulvan_Degrading_Sulfatases"/>
</dbReference>
<reference evidence="3 4" key="1">
    <citation type="submission" date="2019-02" db="EMBL/GenBank/DDBJ databases">
        <title>Deep-cultivation of Planctomycetes and their phenomic and genomic characterization uncovers novel biology.</title>
        <authorList>
            <person name="Wiegand S."/>
            <person name="Jogler M."/>
            <person name="Boedeker C."/>
            <person name="Pinto D."/>
            <person name="Vollmers J."/>
            <person name="Rivas-Marin E."/>
            <person name="Kohn T."/>
            <person name="Peeters S.H."/>
            <person name="Heuer A."/>
            <person name="Rast P."/>
            <person name="Oberbeckmann S."/>
            <person name="Bunk B."/>
            <person name="Jeske O."/>
            <person name="Meyerdierks A."/>
            <person name="Storesund J.E."/>
            <person name="Kallscheuer N."/>
            <person name="Luecker S."/>
            <person name="Lage O.M."/>
            <person name="Pohl T."/>
            <person name="Merkel B.J."/>
            <person name="Hornburger P."/>
            <person name="Mueller R.-W."/>
            <person name="Bruemmer F."/>
            <person name="Labrenz M."/>
            <person name="Spormann A.M."/>
            <person name="Op den Camp H."/>
            <person name="Overmann J."/>
            <person name="Amann R."/>
            <person name="Jetten M.S.M."/>
            <person name="Mascher T."/>
            <person name="Medema M.H."/>
            <person name="Devos D.P."/>
            <person name="Kaster A.-K."/>
            <person name="Ovreas L."/>
            <person name="Rohde M."/>
            <person name="Galperin M.Y."/>
            <person name="Jogler C."/>
        </authorList>
    </citation>
    <scope>NUCLEOTIDE SEQUENCE [LARGE SCALE GENOMIC DNA]</scope>
    <source>
        <strain evidence="3 4">Pla110</strain>
    </source>
</reference>
<dbReference type="KEGG" id="plon:Pla110_00420"/>
<proteinExistence type="predicted"/>
<dbReference type="InterPro" id="IPR000917">
    <property type="entry name" value="Sulfatase_N"/>
</dbReference>
<evidence type="ECO:0000313" key="3">
    <source>
        <dbReference type="EMBL" id="QDU78341.1"/>
    </source>
</evidence>
<keyword evidence="1" id="KW-0732">Signal</keyword>
<protein>
    <submittedName>
        <fullName evidence="3">Arylsulfatase</fullName>
        <ecNumber evidence="3">3.1.6.1</ecNumber>
    </submittedName>
</protein>
<dbReference type="PANTHER" id="PTHR43751">
    <property type="entry name" value="SULFATASE"/>
    <property type="match status" value="1"/>
</dbReference>